<reference evidence="1" key="1">
    <citation type="submission" date="2022-07" db="EMBL/GenBank/DDBJ databases">
        <authorList>
            <person name="Li W.-J."/>
            <person name="Deng Q.-Q."/>
        </authorList>
    </citation>
    <scope>NUCLEOTIDE SEQUENCE</scope>
    <source>
        <strain evidence="1">SYSU M60031</strain>
    </source>
</reference>
<comment type="caution">
    <text evidence="1">The sequence shown here is derived from an EMBL/GenBank/DDBJ whole genome shotgun (WGS) entry which is preliminary data.</text>
</comment>
<organism evidence="1 2">
    <name type="scientific">Ectobacillus ponti</name>
    <dbReference type="NCBI Taxonomy" id="2961894"/>
    <lineage>
        <taxon>Bacteria</taxon>
        <taxon>Bacillati</taxon>
        <taxon>Bacillota</taxon>
        <taxon>Bacilli</taxon>
        <taxon>Bacillales</taxon>
        <taxon>Bacillaceae</taxon>
        <taxon>Ectobacillus</taxon>
    </lineage>
</organism>
<sequence length="86" mass="9537">MSNWEQAVERIKRLECPTGEVEKRVAGILAEYGVAAPGEILVHRDEAREPDKGEVYRAEAAGQSLFIYAKSGMDDYVAKVMDVHQG</sequence>
<gene>
    <name evidence="1" type="ORF">NK662_08705</name>
</gene>
<evidence type="ECO:0000313" key="2">
    <source>
        <dbReference type="Proteomes" id="UP001156102"/>
    </source>
</evidence>
<name>A0AA41X976_9BACI</name>
<dbReference type="RefSeq" id="WP_254758519.1">
    <property type="nucleotide sequence ID" value="NZ_JANCLT010000003.1"/>
</dbReference>
<evidence type="ECO:0000313" key="1">
    <source>
        <dbReference type="EMBL" id="MCP8968618.1"/>
    </source>
</evidence>
<dbReference type="EMBL" id="JANCLT010000003">
    <property type="protein sequence ID" value="MCP8968618.1"/>
    <property type="molecule type" value="Genomic_DNA"/>
</dbReference>
<protein>
    <submittedName>
        <fullName evidence="1">Uncharacterized protein</fullName>
    </submittedName>
</protein>
<accession>A0AA41X976</accession>
<dbReference type="AlphaFoldDB" id="A0AA41X976"/>
<dbReference type="Proteomes" id="UP001156102">
    <property type="component" value="Unassembled WGS sequence"/>
</dbReference>
<proteinExistence type="predicted"/>
<keyword evidence="2" id="KW-1185">Reference proteome</keyword>